<evidence type="ECO:0000313" key="2">
    <source>
        <dbReference type="EMBL" id="EYC31326.1"/>
    </source>
</evidence>
<keyword evidence="3" id="KW-1185">Reference proteome</keyword>
<proteinExistence type="predicted"/>
<protein>
    <submittedName>
        <fullName evidence="2">Uncharacterized protein</fullName>
    </submittedName>
</protein>
<name>A0A016VVG7_9BILA</name>
<comment type="caution">
    <text evidence="2">The sequence shown here is derived from an EMBL/GenBank/DDBJ whole genome shotgun (WGS) entry which is preliminary data.</text>
</comment>
<organism evidence="2 3">
    <name type="scientific">Ancylostoma ceylanicum</name>
    <dbReference type="NCBI Taxonomy" id="53326"/>
    <lineage>
        <taxon>Eukaryota</taxon>
        <taxon>Metazoa</taxon>
        <taxon>Ecdysozoa</taxon>
        <taxon>Nematoda</taxon>
        <taxon>Chromadorea</taxon>
        <taxon>Rhabditida</taxon>
        <taxon>Rhabditina</taxon>
        <taxon>Rhabditomorpha</taxon>
        <taxon>Strongyloidea</taxon>
        <taxon>Ancylostomatidae</taxon>
        <taxon>Ancylostomatinae</taxon>
        <taxon>Ancylostoma</taxon>
    </lineage>
</organism>
<feature type="compositionally biased region" description="Basic and acidic residues" evidence="1">
    <location>
        <begin position="18"/>
        <end position="29"/>
    </location>
</feature>
<accession>A0A016VVG7</accession>
<reference evidence="3" key="1">
    <citation type="journal article" date="2015" name="Nat. Genet.">
        <title>The genome and transcriptome of the zoonotic hookworm Ancylostoma ceylanicum identify infection-specific gene families.</title>
        <authorList>
            <person name="Schwarz E.M."/>
            <person name="Hu Y."/>
            <person name="Antoshechkin I."/>
            <person name="Miller M.M."/>
            <person name="Sternberg P.W."/>
            <person name="Aroian R.V."/>
        </authorList>
    </citation>
    <scope>NUCLEOTIDE SEQUENCE</scope>
    <source>
        <strain evidence="3">HY135</strain>
    </source>
</reference>
<evidence type="ECO:0000313" key="3">
    <source>
        <dbReference type="Proteomes" id="UP000024635"/>
    </source>
</evidence>
<dbReference type="AlphaFoldDB" id="A0A016VVG7"/>
<feature type="region of interest" description="Disordered" evidence="1">
    <location>
        <begin position="14"/>
        <end position="37"/>
    </location>
</feature>
<gene>
    <name evidence="2" type="primary">Acey_s0004.g2097</name>
    <name evidence="2" type="ORF">Y032_0004g2097</name>
</gene>
<sequence length="78" mass="8668">MNIVDNVRNRDYSFTYPSDHHREQKDNASHIRPAGRGMVNDTEIEEGAVLLTTSDSAASTMRMYNADSIAVFCIAVCS</sequence>
<dbReference type="EMBL" id="JARK01001340">
    <property type="protein sequence ID" value="EYC31326.1"/>
    <property type="molecule type" value="Genomic_DNA"/>
</dbReference>
<evidence type="ECO:0000256" key="1">
    <source>
        <dbReference type="SAM" id="MobiDB-lite"/>
    </source>
</evidence>
<dbReference type="Proteomes" id="UP000024635">
    <property type="component" value="Unassembled WGS sequence"/>
</dbReference>